<evidence type="ECO:0000256" key="3">
    <source>
        <dbReference type="ARBA" id="ARBA00022989"/>
    </source>
</evidence>
<proteinExistence type="predicted"/>
<evidence type="ECO:0000256" key="2">
    <source>
        <dbReference type="ARBA" id="ARBA00022692"/>
    </source>
</evidence>
<feature type="transmembrane region" description="Helical" evidence="6">
    <location>
        <begin position="385"/>
        <end position="409"/>
    </location>
</feature>
<feature type="transmembrane region" description="Helical" evidence="6">
    <location>
        <begin position="323"/>
        <end position="344"/>
    </location>
</feature>
<dbReference type="Gene3D" id="1.20.1250.20">
    <property type="entry name" value="MFS general substrate transporter like domains"/>
    <property type="match status" value="2"/>
</dbReference>
<dbReference type="GO" id="GO:0022857">
    <property type="term" value="F:transmembrane transporter activity"/>
    <property type="evidence" value="ECO:0007669"/>
    <property type="project" value="InterPro"/>
</dbReference>
<sequence>MHQRTLHRHNAHQTEGVPQPSHRAARETYGYVNGHVDQCGGRGHIDQCGFYSPLDSEDHFYTTIIFVTEVAFVTGSVTVVKKSKAAAWNSLHRGEFALKNWQSWEEGLSFDRGPLIGGEKVLLLSASAWGFLTFITPLLTQITSAHLVFMTCSRFLMGLLQGVYFPSLASLLSQRVRESERAFTYTAGSLLLDWYGWESVFYFSGLLTLLWVYCTCKYLLTEKDLVIPIDYLMRSISVSKQSKVPWKQLFKKAPIWAVIIAQLCTASTFFTLLSWLPTFFKESFPQSKGWVFNVVPWLVAIPTSLFSGFLSDHLINQENSLRYLIFLFFQVIGSGVSSMFALCLGQTSSFCNAIVFASASVGLQTFNHSGISVNVQDLAPSCAGLLFGVGNTGGALLGVVCVYLAGYLMETTGSWISVFNLVAAVNSVGLCAFLVFGEAQRVDTDSAYIDM</sequence>
<reference evidence="7" key="2">
    <citation type="submission" date="2025-09" db="UniProtKB">
        <authorList>
            <consortium name="Ensembl"/>
        </authorList>
    </citation>
    <scope>IDENTIFICATION</scope>
</reference>
<dbReference type="AlphaFoldDB" id="A0A8C3M1C0"/>
<feature type="transmembrane region" description="Helical" evidence="6">
    <location>
        <begin position="121"/>
        <end position="143"/>
    </location>
</feature>
<dbReference type="InterPro" id="IPR011701">
    <property type="entry name" value="MFS"/>
</dbReference>
<reference evidence="7" key="1">
    <citation type="submission" date="2025-08" db="UniProtKB">
        <authorList>
            <consortium name="Ensembl"/>
        </authorList>
    </citation>
    <scope>IDENTIFICATION</scope>
</reference>
<dbReference type="Proteomes" id="UP000694543">
    <property type="component" value="Unplaced"/>
</dbReference>
<feature type="transmembrane region" description="Helical" evidence="6">
    <location>
        <begin position="290"/>
        <end position="311"/>
    </location>
</feature>
<feature type="compositionally biased region" description="Basic residues" evidence="5">
    <location>
        <begin position="1"/>
        <end position="11"/>
    </location>
</feature>
<keyword evidence="4 6" id="KW-0472">Membrane</keyword>
<comment type="subcellular location">
    <subcellularLocation>
        <location evidence="1">Membrane</location>
        <topology evidence="1">Multi-pass membrane protein</topology>
    </subcellularLocation>
</comment>
<evidence type="ECO:0000313" key="7">
    <source>
        <dbReference type="Ensembl" id="ENSCPIP00010016583.1"/>
    </source>
</evidence>
<feature type="transmembrane region" description="Helical" evidence="6">
    <location>
        <begin position="255"/>
        <end position="278"/>
    </location>
</feature>
<dbReference type="PANTHER" id="PTHR11662:SF279">
    <property type="entry name" value="VOLTAGE-GATED PURINE NUCLEOTIDE UNIPORTER SLC17A9"/>
    <property type="match status" value="1"/>
</dbReference>
<name>A0A8C3M1C0_CHRPC</name>
<dbReference type="Ensembl" id="ENSCPIT00010019745.1">
    <property type="protein sequence ID" value="ENSCPIP00010016583.1"/>
    <property type="gene ID" value="ENSCPIG00010013248.1"/>
</dbReference>
<organism evidence="7 8">
    <name type="scientific">Chrysolophus pictus</name>
    <name type="common">Golden pheasant</name>
    <name type="synonym">Phasianus pictus</name>
    <dbReference type="NCBI Taxonomy" id="9089"/>
    <lineage>
        <taxon>Eukaryota</taxon>
        <taxon>Metazoa</taxon>
        <taxon>Chordata</taxon>
        <taxon>Craniata</taxon>
        <taxon>Vertebrata</taxon>
        <taxon>Euteleostomi</taxon>
        <taxon>Archelosauria</taxon>
        <taxon>Archosauria</taxon>
        <taxon>Dinosauria</taxon>
        <taxon>Saurischia</taxon>
        <taxon>Theropoda</taxon>
        <taxon>Coelurosauria</taxon>
        <taxon>Aves</taxon>
        <taxon>Neognathae</taxon>
        <taxon>Galloanserae</taxon>
        <taxon>Galliformes</taxon>
        <taxon>Phasianidae</taxon>
        <taxon>Phasianinae</taxon>
        <taxon>Chrysolophus</taxon>
    </lineage>
</organism>
<accession>A0A8C3M1C0</accession>
<feature type="region of interest" description="Disordered" evidence="5">
    <location>
        <begin position="1"/>
        <end position="24"/>
    </location>
</feature>
<keyword evidence="2 6" id="KW-0812">Transmembrane</keyword>
<evidence type="ECO:0000313" key="8">
    <source>
        <dbReference type="Proteomes" id="UP000694543"/>
    </source>
</evidence>
<dbReference type="GO" id="GO:0016020">
    <property type="term" value="C:membrane"/>
    <property type="evidence" value="ECO:0007669"/>
    <property type="project" value="UniProtKB-SubCell"/>
</dbReference>
<evidence type="ECO:0000256" key="4">
    <source>
        <dbReference type="ARBA" id="ARBA00023136"/>
    </source>
</evidence>
<dbReference type="SUPFAM" id="SSF103473">
    <property type="entry name" value="MFS general substrate transporter"/>
    <property type="match status" value="1"/>
</dbReference>
<dbReference type="Pfam" id="PF07690">
    <property type="entry name" value="MFS_1"/>
    <property type="match status" value="1"/>
</dbReference>
<dbReference type="FunFam" id="1.20.1250.20:FF:000150">
    <property type="entry name" value="Solute carrier family 17 member 9"/>
    <property type="match status" value="1"/>
</dbReference>
<dbReference type="PANTHER" id="PTHR11662">
    <property type="entry name" value="SOLUTE CARRIER FAMILY 17"/>
    <property type="match status" value="1"/>
</dbReference>
<dbReference type="InterPro" id="IPR050382">
    <property type="entry name" value="MFS_Na/Anion_cotransporter"/>
</dbReference>
<dbReference type="GO" id="GO:0015867">
    <property type="term" value="P:ATP transport"/>
    <property type="evidence" value="ECO:0007669"/>
    <property type="project" value="TreeGrafter"/>
</dbReference>
<dbReference type="InterPro" id="IPR036259">
    <property type="entry name" value="MFS_trans_sf"/>
</dbReference>
<dbReference type="PROSITE" id="PS00217">
    <property type="entry name" value="SUGAR_TRANSPORT_2"/>
    <property type="match status" value="1"/>
</dbReference>
<protein>
    <submittedName>
        <fullName evidence="7">Solute carrier family 17 member 9</fullName>
    </submittedName>
</protein>
<feature type="transmembrane region" description="Helical" evidence="6">
    <location>
        <begin position="415"/>
        <end position="436"/>
    </location>
</feature>
<feature type="transmembrane region" description="Helical" evidence="6">
    <location>
        <begin position="194"/>
        <end position="213"/>
    </location>
</feature>
<evidence type="ECO:0000256" key="1">
    <source>
        <dbReference type="ARBA" id="ARBA00004141"/>
    </source>
</evidence>
<keyword evidence="8" id="KW-1185">Reference proteome</keyword>
<keyword evidence="3 6" id="KW-1133">Transmembrane helix</keyword>
<evidence type="ECO:0000256" key="5">
    <source>
        <dbReference type="SAM" id="MobiDB-lite"/>
    </source>
</evidence>
<dbReference type="InterPro" id="IPR005829">
    <property type="entry name" value="Sugar_transporter_CS"/>
</dbReference>
<evidence type="ECO:0000256" key="6">
    <source>
        <dbReference type="SAM" id="Phobius"/>
    </source>
</evidence>